<dbReference type="EMBL" id="CAVNYO010000147">
    <property type="protein sequence ID" value="CAK5269430.1"/>
    <property type="molecule type" value="Genomic_DNA"/>
</dbReference>
<dbReference type="InterPro" id="IPR017853">
    <property type="entry name" value="GH"/>
</dbReference>
<evidence type="ECO:0000256" key="1">
    <source>
        <dbReference type="ARBA" id="ARBA00000382"/>
    </source>
</evidence>
<evidence type="ECO:0000256" key="8">
    <source>
        <dbReference type="ARBA" id="ARBA00023180"/>
    </source>
</evidence>
<evidence type="ECO:0000256" key="10">
    <source>
        <dbReference type="ARBA" id="ARBA00023316"/>
    </source>
</evidence>
<comment type="catalytic activity">
    <reaction evidence="1">
        <text>Hydrolysis of (1-&gt;3)-beta-D-glucosidic linkages in (1-&gt;3)-beta-D-glucans.</text>
        <dbReference type="EC" id="3.2.1.39"/>
    </reaction>
</comment>
<comment type="subcellular location">
    <subcellularLocation>
        <location evidence="2">Cell membrane</location>
        <topology evidence="2">Single-pass type II membrane protein</topology>
    </subcellularLocation>
</comment>
<keyword evidence="6" id="KW-0378">Hydrolase</keyword>
<accession>A0AAD2H628</accession>
<keyword evidence="16" id="KW-1185">Reference proteome</keyword>
<evidence type="ECO:0000256" key="13">
    <source>
        <dbReference type="ARBA" id="ARBA00042373"/>
    </source>
</evidence>
<sequence>MLDSSGRKAAELIMAMSCIAWFSPISSEVICRRSRRTLVVDVKSLLSSAAGPEGGDSGSRTRVVISQQRPCRSLRPPMHRRLFYSATAALLVSAVLARPMANETATKTTPLAAAAAAPPNCFPAIGFNMPASVPNSLNNWWCDYASEYAFVGFSYEVTACQDRGTLVSEFTDIRQTFNGRYVRLYGACDRTGFYDDVVEAAWEAGIGVHALIWFGFDGGNQWKARRTALFKTLHSNPKAKFVTRALQFGSEPLYDGVLSESDLANQVLAAKANLSGLGIPVTISEMAYGYQSNGGAQDVLDAIDIIDAHMLPFFSTKASTGSKSWPIVLTDLDWFVANGEGKKIYLTENGWPSTTYDGVSPNSPSAVANVQSEQQYYKVLDQHCSYFKNVPNGGGSVGWFWHIYSDDMEPGYGLYNTNGNLKFPFSPQTSC</sequence>
<dbReference type="GO" id="GO:0005886">
    <property type="term" value="C:plasma membrane"/>
    <property type="evidence" value="ECO:0007669"/>
    <property type="project" value="UniProtKB-SubCell"/>
</dbReference>
<gene>
    <name evidence="15" type="ORF">MYCIT1_LOCUS13140</name>
</gene>
<comment type="similarity">
    <text evidence="3">Belongs to the glycosyl hydrolase 17 family.</text>
</comment>
<evidence type="ECO:0000256" key="9">
    <source>
        <dbReference type="ARBA" id="ARBA00023277"/>
    </source>
</evidence>
<evidence type="ECO:0000256" key="4">
    <source>
        <dbReference type="ARBA" id="ARBA00012780"/>
    </source>
</evidence>
<dbReference type="PANTHER" id="PTHR16631">
    <property type="entry name" value="GLUCAN 1,3-BETA-GLUCOSIDASE"/>
    <property type="match status" value="1"/>
</dbReference>
<evidence type="ECO:0000256" key="6">
    <source>
        <dbReference type="ARBA" id="ARBA00022801"/>
    </source>
</evidence>
<evidence type="ECO:0000256" key="5">
    <source>
        <dbReference type="ARBA" id="ARBA00022475"/>
    </source>
</evidence>
<dbReference type="GO" id="GO:0005576">
    <property type="term" value="C:extracellular region"/>
    <property type="evidence" value="ECO:0007669"/>
    <property type="project" value="TreeGrafter"/>
</dbReference>
<proteinExistence type="inferred from homology"/>
<dbReference type="GO" id="GO:0000272">
    <property type="term" value="P:polysaccharide catabolic process"/>
    <property type="evidence" value="ECO:0007669"/>
    <property type="project" value="UniProtKB-KW"/>
</dbReference>
<keyword evidence="7" id="KW-0472">Membrane</keyword>
<evidence type="ECO:0000313" key="15">
    <source>
        <dbReference type="EMBL" id="CAK5269430.1"/>
    </source>
</evidence>
<reference evidence="15" key="1">
    <citation type="submission" date="2023-11" db="EMBL/GenBank/DDBJ databases">
        <authorList>
            <person name="De Vega J J."/>
            <person name="De Vega J J."/>
        </authorList>
    </citation>
    <scope>NUCLEOTIDE SEQUENCE</scope>
</reference>
<evidence type="ECO:0000256" key="2">
    <source>
        <dbReference type="ARBA" id="ARBA00004401"/>
    </source>
</evidence>
<keyword evidence="5" id="KW-1003">Cell membrane</keyword>
<evidence type="ECO:0000256" key="12">
    <source>
        <dbReference type="ARBA" id="ARBA00037649"/>
    </source>
</evidence>
<dbReference type="PANTHER" id="PTHR16631:SF17">
    <property type="entry name" value="GLUCAN ENDO-1,3-BETA-GLUCOSIDASE BTGC"/>
    <property type="match status" value="1"/>
</dbReference>
<keyword evidence="11" id="KW-0624">Polysaccharide degradation</keyword>
<evidence type="ECO:0000256" key="14">
    <source>
        <dbReference type="ARBA" id="ARBA00043078"/>
    </source>
</evidence>
<dbReference type="GO" id="GO:0009986">
    <property type="term" value="C:cell surface"/>
    <property type="evidence" value="ECO:0007669"/>
    <property type="project" value="TreeGrafter"/>
</dbReference>
<keyword evidence="10" id="KW-0961">Cell wall biogenesis/degradation</keyword>
<dbReference type="GO" id="GO:0042973">
    <property type="term" value="F:glucan endo-1,3-beta-D-glucosidase activity"/>
    <property type="evidence" value="ECO:0007669"/>
    <property type="project" value="UniProtKB-EC"/>
</dbReference>
<dbReference type="EC" id="3.2.1.39" evidence="4"/>
<protein>
    <recommendedName>
        <fullName evidence="4">glucan endo-1,3-beta-D-glucosidase</fullName>
        <ecNumber evidence="4">3.2.1.39</ecNumber>
    </recommendedName>
    <alternativeName>
        <fullName evidence="14">Endo-1,3-beta-glucanase btgC</fullName>
    </alternativeName>
    <alternativeName>
        <fullName evidence="13">Laminarinase btgC</fullName>
    </alternativeName>
</protein>
<keyword evidence="9" id="KW-0119">Carbohydrate metabolism</keyword>
<evidence type="ECO:0000256" key="11">
    <source>
        <dbReference type="ARBA" id="ARBA00023326"/>
    </source>
</evidence>
<comment type="caution">
    <text evidence="15">The sequence shown here is derived from an EMBL/GenBank/DDBJ whole genome shotgun (WGS) entry which is preliminary data.</text>
</comment>
<dbReference type="SUPFAM" id="SSF51445">
    <property type="entry name" value="(Trans)glycosidases"/>
    <property type="match status" value="1"/>
</dbReference>
<organism evidence="15 16">
    <name type="scientific">Mycena citricolor</name>
    <dbReference type="NCBI Taxonomy" id="2018698"/>
    <lineage>
        <taxon>Eukaryota</taxon>
        <taxon>Fungi</taxon>
        <taxon>Dikarya</taxon>
        <taxon>Basidiomycota</taxon>
        <taxon>Agaricomycotina</taxon>
        <taxon>Agaricomycetes</taxon>
        <taxon>Agaricomycetidae</taxon>
        <taxon>Agaricales</taxon>
        <taxon>Marasmiineae</taxon>
        <taxon>Mycenaceae</taxon>
        <taxon>Mycena</taxon>
    </lineage>
</organism>
<name>A0AAD2H628_9AGAR</name>
<keyword evidence="8" id="KW-0325">Glycoprotein</keyword>
<dbReference type="GO" id="GO:0009277">
    <property type="term" value="C:fungal-type cell wall"/>
    <property type="evidence" value="ECO:0007669"/>
    <property type="project" value="TreeGrafter"/>
</dbReference>
<evidence type="ECO:0000256" key="3">
    <source>
        <dbReference type="ARBA" id="ARBA00008773"/>
    </source>
</evidence>
<dbReference type="Proteomes" id="UP001295794">
    <property type="component" value="Unassembled WGS sequence"/>
</dbReference>
<dbReference type="GO" id="GO:0071555">
    <property type="term" value="P:cell wall organization"/>
    <property type="evidence" value="ECO:0007669"/>
    <property type="project" value="UniProtKB-KW"/>
</dbReference>
<evidence type="ECO:0000256" key="7">
    <source>
        <dbReference type="ARBA" id="ARBA00023136"/>
    </source>
</evidence>
<evidence type="ECO:0000313" key="16">
    <source>
        <dbReference type="Proteomes" id="UP001295794"/>
    </source>
</evidence>
<dbReference type="InterPro" id="IPR050732">
    <property type="entry name" value="Beta-glucan_modifiers"/>
</dbReference>
<comment type="function">
    <text evidence="12">Glucanases play a role in cell expansion during growth, in cell-cell fusion during mating, and in spore release during sporulation. This enzyme may be involved in beta-glucan degradation. Active on laminarin and lichenan.</text>
</comment>
<dbReference type="AlphaFoldDB" id="A0AAD2H628"/>